<evidence type="ECO:0000313" key="4">
    <source>
        <dbReference type="EMBL" id="OGI48367.1"/>
    </source>
</evidence>
<evidence type="ECO:0000313" key="5">
    <source>
        <dbReference type="Proteomes" id="UP000178885"/>
    </source>
</evidence>
<dbReference type="GO" id="GO:0090313">
    <property type="term" value="P:regulation of protein targeting to membrane"/>
    <property type="evidence" value="ECO:0007669"/>
    <property type="project" value="TreeGrafter"/>
</dbReference>
<feature type="domain" description="AsmA" evidence="3">
    <location>
        <begin position="291"/>
        <end position="563"/>
    </location>
</feature>
<dbReference type="Proteomes" id="UP000178885">
    <property type="component" value="Unassembled WGS sequence"/>
</dbReference>
<reference evidence="4 5" key="1">
    <citation type="journal article" date="2016" name="Nat. Commun.">
        <title>Thousands of microbial genomes shed light on interconnected biogeochemical processes in an aquifer system.</title>
        <authorList>
            <person name="Anantharaman K."/>
            <person name="Brown C.T."/>
            <person name="Hug L.A."/>
            <person name="Sharon I."/>
            <person name="Castelle C.J."/>
            <person name="Probst A.J."/>
            <person name="Thomas B.C."/>
            <person name="Singh A."/>
            <person name="Wilkins M.J."/>
            <person name="Karaoz U."/>
            <person name="Brodie E.L."/>
            <person name="Williams K.H."/>
            <person name="Hubbard S.S."/>
            <person name="Banfield J.F."/>
        </authorList>
    </citation>
    <scope>NUCLEOTIDE SEQUENCE [LARGE SCALE GENOMIC DNA]</scope>
</reference>
<feature type="domain" description="AsmA" evidence="3">
    <location>
        <begin position="1"/>
        <end position="217"/>
    </location>
</feature>
<evidence type="ECO:0000256" key="1">
    <source>
        <dbReference type="SAM" id="MobiDB-lite"/>
    </source>
</evidence>
<dbReference type="InterPro" id="IPR052894">
    <property type="entry name" value="AsmA-related"/>
</dbReference>
<evidence type="ECO:0000256" key="2">
    <source>
        <dbReference type="SAM" id="Phobius"/>
    </source>
</evidence>
<dbReference type="Pfam" id="PF05170">
    <property type="entry name" value="AsmA"/>
    <property type="match status" value="2"/>
</dbReference>
<keyword evidence="2" id="KW-0812">Transmembrane</keyword>
<sequence>MKKTLKVPAVLVGVVLGLILILAVALPFLIDPNQYKGQIVQAVKDQTGRDLKIEGKIGLSIFPWIGLRIAGVELANAPGFGREPFARIESAGVQVALWPLLRKEIAVDTVRLEGLTLNLARSPKGVTNWDDLIAASRAAKPEEKKEKPAAPQKAAPAAPPALHVRGLDIRRADIRWDDRASGARYAVQGLELKTGAIALGEPVDLKLGFNLESGQPPLRTRVDLKGRVNFNPERQTLDIPNLALNVGELALTANVQGTKMLDAPSVAGTIEIAAFNPRALMEKFGAAYAAADNNALTRATLKTRFQAGPNDAALKELAVSLDDSRLTGALAVRNFAKPAIQFDLALDKIDIDRYLPPPAPKEAAKPAAPAAGAKPAEIPLAPLRALTANGKLRIQSLKAFGLSTTDALLQLDAAGGLIKLGPNQAKLYGGAYRGNSQLDARGNVAALNLDESLSGVQLAPLLKDALRFEQVAGAAQVSAKLTAQGLDPARIKSSLNGTAQFAVRDGVAKGVDLKKMYGTIESAIQQKSAQNLKELPPKPGDETRFSQLNGSAVIRNGVVQNDDLKVQVPNLVNVSGKGAVNLPQESVDYTVVVGAYGVRVTGPFSDLKFRPEVKDLGKQIVEKKLEQKKEAVKEDLKQKLKGKLKLF</sequence>
<proteinExistence type="predicted"/>
<feature type="compositionally biased region" description="Basic and acidic residues" evidence="1">
    <location>
        <begin position="139"/>
        <end position="148"/>
    </location>
</feature>
<accession>A0A1F6TT99</accession>
<feature type="region of interest" description="Disordered" evidence="1">
    <location>
        <begin position="139"/>
        <end position="158"/>
    </location>
</feature>
<dbReference type="GO" id="GO:0005886">
    <property type="term" value="C:plasma membrane"/>
    <property type="evidence" value="ECO:0007669"/>
    <property type="project" value="TreeGrafter"/>
</dbReference>
<dbReference type="PANTHER" id="PTHR30441">
    <property type="entry name" value="DUF748 DOMAIN-CONTAINING PROTEIN"/>
    <property type="match status" value="1"/>
</dbReference>
<dbReference type="STRING" id="1817760.A2151_04010"/>
<keyword evidence="2" id="KW-1133">Transmembrane helix</keyword>
<organism evidence="4 5">
    <name type="scientific">Candidatus Muproteobacteria bacterium RBG_16_65_34</name>
    <dbReference type="NCBI Taxonomy" id="1817760"/>
    <lineage>
        <taxon>Bacteria</taxon>
        <taxon>Pseudomonadati</taxon>
        <taxon>Pseudomonadota</taxon>
        <taxon>Candidatus Muproteobacteria</taxon>
    </lineage>
</organism>
<gene>
    <name evidence="4" type="ORF">A2151_04010</name>
</gene>
<dbReference type="PANTHER" id="PTHR30441:SF4">
    <property type="entry name" value="PROTEIN ASMA"/>
    <property type="match status" value="1"/>
</dbReference>
<dbReference type="AlphaFoldDB" id="A0A1F6TT99"/>
<dbReference type="InterPro" id="IPR007844">
    <property type="entry name" value="AsmA"/>
</dbReference>
<comment type="caution">
    <text evidence="4">The sequence shown here is derived from an EMBL/GenBank/DDBJ whole genome shotgun (WGS) entry which is preliminary data.</text>
</comment>
<protein>
    <recommendedName>
        <fullName evidence="3">AsmA domain-containing protein</fullName>
    </recommendedName>
</protein>
<keyword evidence="2" id="KW-0472">Membrane</keyword>
<dbReference type="EMBL" id="MFSU01000029">
    <property type="protein sequence ID" value="OGI48367.1"/>
    <property type="molecule type" value="Genomic_DNA"/>
</dbReference>
<feature type="transmembrane region" description="Helical" evidence="2">
    <location>
        <begin position="7"/>
        <end position="30"/>
    </location>
</feature>
<evidence type="ECO:0000259" key="3">
    <source>
        <dbReference type="Pfam" id="PF05170"/>
    </source>
</evidence>
<name>A0A1F6TT99_9PROT</name>